<evidence type="ECO:0000313" key="7">
    <source>
        <dbReference type="Proteomes" id="UP001195483"/>
    </source>
</evidence>
<evidence type="ECO:0000259" key="4">
    <source>
        <dbReference type="PROSITE" id="PS50011"/>
    </source>
</evidence>
<dbReference type="InterPro" id="IPR001054">
    <property type="entry name" value="A/G_cyclase"/>
</dbReference>
<sequence>MDDNILLCKLILIVNKAASPGQYRSAHLNLDMTYDTTGSGNGIARIKGDQKPDVDYAGSDLLLSDEDYIKYPDLQMFPVMAGAVVAAFNIPGVKNLNLTLQHLVGIYKGTIISWNHPSLQVANPELVLPNTSIIPIARRDVSGTTEIFTTALSLTDPSWYDTLGIFSEGQSSDYSFRWNLSVVKVFGYTNHGMTGMILSVTNSIGYVSIADAKEANLMWADIVNPAGNLVSASVQNVQNAMEDFRSQMSGRMTIRLVNAPGEYSYPLSAYTYFIVRINTMQNCDTAVELVRYIEWILTNEAMREESIQKDMVPILLPLASLVIENILKKITCNSQNVYNMMLQQVENENPKQEETWRIPTYVVITFLVACIIVASILLIRHQLHIHSELIKDKWKISVSEITTERISRHSGRSYTSIQTIHSIPAFVQQAWSTDEIYFYKAERVLVKQCMFSDRRFKLKTRKDILFFKKSINHPNVLKFFGLMETGKEWQSVWEPGIRGSIESIIHNCCLKLGVSAKIAILIDILKGMRYLHQKQIAHGFLRGSTCLVDSKWTVKVAHWEECKILADQDYKCLPGVITDYQQDYFKAKELYWTAPEIIKFNTMPTLSSDLYSFAMVIQEVFSQENPYYELRNTHTPSEIIQAVIACYLRPTFNTVIPASLVEIMEKLWDADPFARPNFHAVHKKFKVSFPTHDSVMDCMMKSMDDYVHSLEARVNEIREESNITKHRMKHILMQYMPEEVINAWSHGHKINNEDFSSASVIVCKIKHDYLNDTQTSMDHINTLHRVLDNIIRSPHCVVLGKCEGYFVCVTGVSVKATAHAQHACQVAKNIMHWIQSFSNELGLKTMLPVKIGIGSGRVTVGVIGDVVPKYAVVGDGNKIAYEMYRLALYGKVRISQQTYFLLPEESDIKIKKETHIDKVPIQSLLLLLSSHMSKHSNKSMRSVIAYFVLITVVKYI</sequence>
<dbReference type="Gene3D" id="3.30.70.1230">
    <property type="entry name" value="Nucleotide cyclase"/>
    <property type="match status" value="1"/>
</dbReference>
<accession>A0AAE0THD5</accession>
<dbReference type="Gene3D" id="3.40.190.10">
    <property type="entry name" value="Periplasmic binding protein-like II"/>
    <property type="match status" value="2"/>
</dbReference>
<feature type="domain" description="Protein kinase" evidence="4">
    <location>
        <begin position="403"/>
        <end position="685"/>
    </location>
</feature>
<dbReference type="Pfam" id="PF00211">
    <property type="entry name" value="Guanylate_cyc"/>
    <property type="match status" value="1"/>
</dbReference>
<dbReference type="Pfam" id="PF07714">
    <property type="entry name" value="PK_Tyr_Ser-Thr"/>
    <property type="match status" value="1"/>
</dbReference>
<comment type="caution">
    <text evidence="6">The sequence shown here is derived from an EMBL/GenBank/DDBJ whole genome shotgun (WGS) entry which is preliminary data.</text>
</comment>
<reference evidence="6" key="1">
    <citation type="journal article" date="2021" name="Genome Biol. Evol.">
        <title>A High-Quality Reference Genome for a Parasitic Bivalve with Doubly Uniparental Inheritance (Bivalvia: Unionida).</title>
        <authorList>
            <person name="Smith C.H."/>
        </authorList>
    </citation>
    <scope>NUCLEOTIDE SEQUENCE</scope>
    <source>
        <strain evidence="6">CHS0354</strain>
    </source>
</reference>
<dbReference type="PROSITE" id="PS50125">
    <property type="entry name" value="GUANYLATE_CYCLASE_2"/>
    <property type="match status" value="1"/>
</dbReference>
<dbReference type="SUPFAM" id="SSF53850">
    <property type="entry name" value="Periplasmic binding protein-like II"/>
    <property type="match status" value="1"/>
</dbReference>
<evidence type="ECO:0000256" key="3">
    <source>
        <dbReference type="ARBA" id="ARBA00023239"/>
    </source>
</evidence>
<evidence type="ECO:0000256" key="1">
    <source>
        <dbReference type="ARBA" id="ARBA00004167"/>
    </source>
</evidence>
<protein>
    <recommendedName>
        <fullName evidence="8">Guanylate cyclase</fullName>
    </recommendedName>
</protein>
<name>A0AAE0THD5_9BIVA</name>
<dbReference type="EMBL" id="JAEAOA010000568">
    <property type="protein sequence ID" value="KAK3610400.1"/>
    <property type="molecule type" value="Genomic_DNA"/>
</dbReference>
<dbReference type="GO" id="GO:0009190">
    <property type="term" value="P:cyclic nucleotide biosynthetic process"/>
    <property type="evidence" value="ECO:0007669"/>
    <property type="project" value="InterPro"/>
</dbReference>
<dbReference type="InterPro" id="IPR000719">
    <property type="entry name" value="Prot_kinase_dom"/>
</dbReference>
<dbReference type="CDD" id="cd13565">
    <property type="entry name" value="PBP2_PstS"/>
    <property type="match status" value="1"/>
</dbReference>
<dbReference type="CDD" id="cd07302">
    <property type="entry name" value="CHD"/>
    <property type="match status" value="1"/>
</dbReference>
<dbReference type="InterPro" id="IPR001245">
    <property type="entry name" value="Ser-Thr/Tyr_kinase_cat_dom"/>
</dbReference>
<dbReference type="PANTHER" id="PTHR42996">
    <property type="entry name" value="PHOSPHATE-BINDING PROTEIN PSTS"/>
    <property type="match status" value="1"/>
</dbReference>
<dbReference type="SUPFAM" id="SSF55073">
    <property type="entry name" value="Nucleotide cyclase"/>
    <property type="match status" value="1"/>
</dbReference>
<dbReference type="Proteomes" id="UP001195483">
    <property type="component" value="Unassembled WGS sequence"/>
</dbReference>
<dbReference type="AlphaFoldDB" id="A0AAE0THD5"/>
<evidence type="ECO:0000259" key="5">
    <source>
        <dbReference type="PROSITE" id="PS50125"/>
    </source>
</evidence>
<dbReference type="PROSITE" id="PS50011">
    <property type="entry name" value="PROTEIN_KINASE_DOM"/>
    <property type="match status" value="1"/>
</dbReference>
<dbReference type="PANTHER" id="PTHR42996:SF1">
    <property type="entry name" value="PHOSPHATE-BINDING PROTEIN PSTS"/>
    <property type="match status" value="1"/>
</dbReference>
<organism evidence="6 7">
    <name type="scientific">Potamilus streckersoni</name>
    <dbReference type="NCBI Taxonomy" id="2493646"/>
    <lineage>
        <taxon>Eukaryota</taxon>
        <taxon>Metazoa</taxon>
        <taxon>Spiralia</taxon>
        <taxon>Lophotrochozoa</taxon>
        <taxon>Mollusca</taxon>
        <taxon>Bivalvia</taxon>
        <taxon>Autobranchia</taxon>
        <taxon>Heteroconchia</taxon>
        <taxon>Palaeoheterodonta</taxon>
        <taxon>Unionida</taxon>
        <taxon>Unionoidea</taxon>
        <taxon>Unionidae</taxon>
        <taxon>Ambleminae</taxon>
        <taxon>Lampsilini</taxon>
        <taxon>Potamilus</taxon>
    </lineage>
</organism>
<dbReference type="GO" id="GO:0035556">
    <property type="term" value="P:intracellular signal transduction"/>
    <property type="evidence" value="ECO:0007669"/>
    <property type="project" value="InterPro"/>
</dbReference>
<dbReference type="SMART" id="SM00044">
    <property type="entry name" value="CYCc"/>
    <property type="match status" value="1"/>
</dbReference>
<evidence type="ECO:0008006" key="8">
    <source>
        <dbReference type="Google" id="ProtNLM"/>
    </source>
</evidence>
<dbReference type="GO" id="GO:0016829">
    <property type="term" value="F:lyase activity"/>
    <property type="evidence" value="ECO:0007669"/>
    <property type="project" value="UniProtKB-KW"/>
</dbReference>
<dbReference type="GO" id="GO:0005524">
    <property type="term" value="F:ATP binding"/>
    <property type="evidence" value="ECO:0007669"/>
    <property type="project" value="InterPro"/>
</dbReference>
<dbReference type="InterPro" id="IPR029787">
    <property type="entry name" value="Nucleotide_cyclase"/>
</dbReference>
<dbReference type="GO" id="GO:0016020">
    <property type="term" value="C:membrane"/>
    <property type="evidence" value="ECO:0007669"/>
    <property type="project" value="UniProtKB-SubCell"/>
</dbReference>
<dbReference type="Pfam" id="PF12849">
    <property type="entry name" value="PBP_like_2"/>
    <property type="match status" value="1"/>
</dbReference>
<keyword evidence="3" id="KW-0456">Lyase</keyword>
<reference evidence="6" key="3">
    <citation type="submission" date="2023-05" db="EMBL/GenBank/DDBJ databases">
        <authorList>
            <person name="Smith C.H."/>
        </authorList>
    </citation>
    <scope>NUCLEOTIDE SEQUENCE</scope>
    <source>
        <strain evidence="6">CHS0354</strain>
        <tissue evidence="6">Mantle</tissue>
    </source>
</reference>
<dbReference type="InterPro" id="IPR050962">
    <property type="entry name" value="Phosphate-bind_PstS"/>
</dbReference>
<keyword evidence="7" id="KW-1185">Reference proteome</keyword>
<reference evidence="6" key="2">
    <citation type="journal article" date="2021" name="Genome Biol. Evol.">
        <title>Developing a high-quality reference genome for a parasitic bivalve with doubly uniparental inheritance (Bivalvia: Unionida).</title>
        <authorList>
            <person name="Smith C.H."/>
        </authorList>
    </citation>
    <scope>NUCLEOTIDE SEQUENCE</scope>
    <source>
        <strain evidence="6">CHS0354</strain>
        <tissue evidence="6">Mantle</tissue>
    </source>
</reference>
<gene>
    <name evidence="6" type="ORF">CHS0354_008688</name>
</gene>
<comment type="similarity">
    <text evidence="2">Belongs to the PstS family.</text>
</comment>
<dbReference type="InterPro" id="IPR024370">
    <property type="entry name" value="PBP_domain"/>
</dbReference>
<dbReference type="InterPro" id="IPR011009">
    <property type="entry name" value="Kinase-like_dom_sf"/>
</dbReference>
<comment type="subcellular location">
    <subcellularLocation>
        <location evidence="1">Membrane</location>
        <topology evidence="1">Single-pass membrane protein</topology>
    </subcellularLocation>
</comment>
<dbReference type="GO" id="GO:0004672">
    <property type="term" value="F:protein kinase activity"/>
    <property type="evidence" value="ECO:0007669"/>
    <property type="project" value="InterPro"/>
</dbReference>
<dbReference type="SUPFAM" id="SSF56112">
    <property type="entry name" value="Protein kinase-like (PK-like)"/>
    <property type="match status" value="1"/>
</dbReference>
<proteinExistence type="inferred from homology"/>
<dbReference type="Gene3D" id="1.10.510.10">
    <property type="entry name" value="Transferase(Phosphotransferase) domain 1"/>
    <property type="match status" value="1"/>
</dbReference>
<evidence type="ECO:0000313" key="6">
    <source>
        <dbReference type="EMBL" id="KAK3610400.1"/>
    </source>
</evidence>
<feature type="domain" description="Guanylate cyclase" evidence="5">
    <location>
        <begin position="749"/>
        <end position="884"/>
    </location>
</feature>
<evidence type="ECO:0000256" key="2">
    <source>
        <dbReference type="ARBA" id="ARBA00008725"/>
    </source>
</evidence>